<evidence type="ECO:0000256" key="2">
    <source>
        <dbReference type="ARBA" id="ARBA00022801"/>
    </source>
</evidence>
<dbReference type="RefSeq" id="WP_308350943.1">
    <property type="nucleotide sequence ID" value="NZ_CP129971.1"/>
</dbReference>
<dbReference type="SUPFAM" id="SSF50156">
    <property type="entry name" value="PDZ domain-like"/>
    <property type="match status" value="1"/>
</dbReference>
<feature type="domain" description="PDZ" evidence="4">
    <location>
        <begin position="276"/>
        <end position="367"/>
    </location>
</feature>
<name>A0AA51NCE9_9BACT</name>
<dbReference type="Proteomes" id="UP001230496">
    <property type="component" value="Chromosome"/>
</dbReference>
<evidence type="ECO:0000313" key="5">
    <source>
        <dbReference type="EMBL" id="WMN12709.1"/>
    </source>
</evidence>
<keyword evidence="1" id="KW-0645">Protease</keyword>
<dbReference type="GO" id="GO:0006508">
    <property type="term" value="P:proteolysis"/>
    <property type="evidence" value="ECO:0007669"/>
    <property type="project" value="UniProtKB-KW"/>
</dbReference>
<dbReference type="Gene3D" id="2.30.42.10">
    <property type="match status" value="2"/>
</dbReference>
<evidence type="ECO:0000256" key="3">
    <source>
        <dbReference type="SAM" id="Phobius"/>
    </source>
</evidence>
<dbReference type="InterPro" id="IPR009003">
    <property type="entry name" value="Peptidase_S1_PA"/>
</dbReference>
<dbReference type="Pfam" id="PF13365">
    <property type="entry name" value="Trypsin_2"/>
    <property type="match status" value="1"/>
</dbReference>
<dbReference type="PANTHER" id="PTHR43343">
    <property type="entry name" value="PEPTIDASE S12"/>
    <property type="match status" value="1"/>
</dbReference>
<dbReference type="AlphaFoldDB" id="A0AA51NCE9"/>
<evidence type="ECO:0000259" key="4">
    <source>
        <dbReference type="PROSITE" id="PS50106"/>
    </source>
</evidence>
<feature type="transmembrane region" description="Helical" evidence="3">
    <location>
        <begin position="7"/>
        <end position="25"/>
    </location>
</feature>
<dbReference type="SUPFAM" id="SSF50494">
    <property type="entry name" value="Trypsin-like serine proteases"/>
    <property type="match status" value="1"/>
</dbReference>
<keyword evidence="3" id="KW-1133">Transmembrane helix</keyword>
<keyword evidence="6" id="KW-1185">Reference proteome</keyword>
<accession>A0AA51NCE9</accession>
<evidence type="ECO:0000256" key="1">
    <source>
        <dbReference type="ARBA" id="ARBA00022670"/>
    </source>
</evidence>
<evidence type="ECO:0000313" key="6">
    <source>
        <dbReference type="Proteomes" id="UP001230496"/>
    </source>
</evidence>
<dbReference type="PANTHER" id="PTHR43343:SF3">
    <property type="entry name" value="PROTEASE DO-LIKE 8, CHLOROPLASTIC"/>
    <property type="match status" value="1"/>
</dbReference>
<dbReference type="SMART" id="SM00228">
    <property type="entry name" value="PDZ"/>
    <property type="match status" value="1"/>
</dbReference>
<dbReference type="PROSITE" id="PS50106">
    <property type="entry name" value="PDZ"/>
    <property type="match status" value="1"/>
</dbReference>
<dbReference type="InterPro" id="IPR001940">
    <property type="entry name" value="Peptidase_S1C"/>
</dbReference>
<organism evidence="5 6">
    <name type="scientific">Marivirga salinarum</name>
    <dbReference type="NCBI Taxonomy" id="3059078"/>
    <lineage>
        <taxon>Bacteria</taxon>
        <taxon>Pseudomonadati</taxon>
        <taxon>Bacteroidota</taxon>
        <taxon>Cytophagia</taxon>
        <taxon>Cytophagales</taxon>
        <taxon>Marivirgaceae</taxon>
        <taxon>Marivirga</taxon>
    </lineage>
</organism>
<gene>
    <name evidence="5" type="ORF">QYS49_34395</name>
</gene>
<sequence>MNQYLKTTIAAFFGGIIGALLIYHLTNDEPELKINESAFQTPISNVALENYGETNSKNFNSIPEIDFVEASKNSRESVVYIKTVSEAYGRSSWLNLWLGGSGSMQQVGSGSGVIFKSDGYIITNNHVIDGADEIEVVRKKRTYKASLVGRDPSTDLAVLKIDENNLPTIKLGSSKDLEVGSWVLAVGNPFNLTSTVTAGIVSAKGRELNILKSNFPIESFIQTDAAINPGNSGGALVNPEGELVGINTAILSRTGSYAGYGFAVPIDIAKKIATDIIEFGMVQKAFLGAEVKSLTPELGDNLGVKNLDGVVVSYIRENGAADNVKLQEGDIIREFNGEDISTHAEFEEKLSMLSPGDKLYLTLERKGKMIQKELILTNSENTTELLKRDVYFSKSLGAEFESVSTAEKDLLDINSGVRVVNIKNGFFKRLNIDEGFIITAINSNQVNSPKEVSNILESVKGKVVIQGVNKKGVKGYYSYYF</sequence>
<keyword evidence="3" id="KW-0812">Transmembrane</keyword>
<dbReference type="InterPro" id="IPR001478">
    <property type="entry name" value="PDZ"/>
</dbReference>
<dbReference type="KEGG" id="msaa:QYS49_34395"/>
<dbReference type="InterPro" id="IPR051201">
    <property type="entry name" value="Chloro_Bact_Ser_Proteases"/>
</dbReference>
<proteinExistence type="predicted"/>
<reference evidence="5 6" key="1">
    <citation type="submission" date="2023-08" db="EMBL/GenBank/DDBJ databases">
        <title>Comparative genomics and taxonomic characterization of three novel marine species of genus Marivirga.</title>
        <authorList>
            <person name="Muhammad N."/>
            <person name="Kim S.-G."/>
        </authorList>
    </citation>
    <scope>NUCLEOTIDE SEQUENCE [LARGE SCALE GENOMIC DNA]</scope>
    <source>
        <strain evidence="5 6">BDSF4-3</strain>
    </source>
</reference>
<dbReference type="InterPro" id="IPR036034">
    <property type="entry name" value="PDZ_sf"/>
</dbReference>
<dbReference type="EMBL" id="CP129971">
    <property type="protein sequence ID" value="WMN12709.1"/>
    <property type="molecule type" value="Genomic_DNA"/>
</dbReference>
<dbReference type="Pfam" id="PF13180">
    <property type="entry name" value="PDZ_2"/>
    <property type="match status" value="1"/>
</dbReference>
<keyword evidence="2" id="KW-0378">Hydrolase</keyword>
<dbReference type="GO" id="GO:0004252">
    <property type="term" value="F:serine-type endopeptidase activity"/>
    <property type="evidence" value="ECO:0007669"/>
    <property type="project" value="InterPro"/>
</dbReference>
<dbReference type="PRINTS" id="PR00834">
    <property type="entry name" value="PROTEASES2C"/>
</dbReference>
<dbReference type="Gene3D" id="2.40.10.120">
    <property type="match status" value="1"/>
</dbReference>
<protein>
    <submittedName>
        <fullName evidence="5">Trypsin-like peptidase domain-containing protein</fullName>
    </submittedName>
</protein>
<keyword evidence="3" id="KW-0472">Membrane</keyword>